<dbReference type="Proteomes" id="UP000007486">
    <property type="component" value="Chromosome"/>
</dbReference>
<dbReference type="STRING" id="667015.Bacsa_1146"/>
<dbReference type="eggNOG" id="ENOG5031NUI">
    <property type="taxonomic scope" value="Bacteria"/>
</dbReference>
<evidence type="ECO:0000313" key="3">
    <source>
        <dbReference type="Proteomes" id="UP000007486"/>
    </source>
</evidence>
<accession>F0R5M6</accession>
<dbReference type="AlphaFoldDB" id="F0R5M6"/>
<dbReference type="InterPro" id="IPR045528">
    <property type="entry name" value="DO-GTPase2"/>
</dbReference>
<sequence length="305" mass="35169">MENNKSAILKGSEQSQESIVGVNTSELLATEPNLAGRFYSDALDDSQINGIIRSINPHLITLIGFSEFGKSTFVASMYHRVMTQGQIDGYDFYDSDTFSGFERRAYIRDVGLKLNKRFNRTTNTEGYFLNMYFKKGNEKLLLVISDRAGETYRNEYTTNANAVKADKSLIYNKHIVFFIDVSALIIDKNYLGFKSKFNTLISRFYSAGVFKNEKIIDVIFNKIDLLNKEDKNVCQLFESNAKEIIQMIEETSQTKINKQFKICSNNMENNHDLYEVFDYFVESCRLINIPTLSDVDWINTKIREL</sequence>
<dbReference type="OrthoDB" id="1100844at2"/>
<protein>
    <recommendedName>
        <fullName evidence="1">Double-GTPase 2 domain-containing protein</fullName>
    </recommendedName>
</protein>
<dbReference type="SUPFAM" id="SSF52540">
    <property type="entry name" value="P-loop containing nucleoside triphosphate hydrolases"/>
    <property type="match status" value="1"/>
</dbReference>
<dbReference type="RefSeq" id="WP_013617181.1">
    <property type="nucleotide sequence ID" value="NC_015164.1"/>
</dbReference>
<dbReference type="HOGENOM" id="CLU_923922_0_0_10"/>
<name>F0R5M6_PHOSB</name>
<organism evidence="2 3">
    <name type="scientific">Phocaeicola salanitronis (strain DSM 18170 / JCM 13657 / CCUG 60908 / BL78)</name>
    <name type="common">Bacteroides salanitronis</name>
    <dbReference type="NCBI Taxonomy" id="667015"/>
    <lineage>
        <taxon>Bacteria</taxon>
        <taxon>Pseudomonadati</taxon>
        <taxon>Bacteroidota</taxon>
        <taxon>Bacteroidia</taxon>
        <taxon>Bacteroidales</taxon>
        <taxon>Bacteroidaceae</taxon>
        <taxon>Phocaeicola</taxon>
    </lineage>
</organism>
<evidence type="ECO:0000259" key="1">
    <source>
        <dbReference type="Pfam" id="PF19993"/>
    </source>
</evidence>
<dbReference type="Pfam" id="PF19993">
    <property type="entry name" value="DO-GTPase2"/>
    <property type="match status" value="1"/>
</dbReference>
<dbReference type="KEGG" id="bsa:Bacsa_1146"/>
<keyword evidence="3" id="KW-1185">Reference proteome</keyword>
<proteinExistence type="predicted"/>
<reference evidence="2 3" key="1">
    <citation type="journal article" date="2011" name="Stand. Genomic Sci.">
        <title>Complete genome sequence of Bacteroides salanitronis type strain (BL78).</title>
        <authorList>
            <person name="Gronow S."/>
            <person name="Held B."/>
            <person name="Lucas S."/>
            <person name="Lapidus A."/>
            <person name="Del Rio T.G."/>
            <person name="Nolan M."/>
            <person name="Tice H."/>
            <person name="Deshpande S."/>
            <person name="Cheng J.F."/>
            <person name="Pitluck S."/>
            <person name="Liolios K."/>
            <person name="Pagani I."/>
            <person name="Ivanova N."/>
            <person name="Mavromatis K."/>
            <person name="Pati A."/>
            <person name="Tapia R."/>
            <person name="Han C."/>
            <person name="Goodwin L."/>
            <person name="Chen A."/>
            <person name="Palaniappan K."/>
            <person name="Land M."/>
            <person name="Hauser L."/>
            <person name="Chang Y.J."/>
            <person name="Jeffries C.D."/>
            <person name="Brambilla E.M."/>
            <person name="Rohde M."/>
            <person name="Goker M."/>
            <person name="Detter J.C."/>
            <person name="Woyke T."/>
            <person name="Bristow J."/>
            <person name="Markowitz V."/>
            <person name="Hugenholtz P."/>
            <person name="Kyrpides N.C."/>
            <person name="Klenk H.P."/>
            <person name="Eisen J.A."/>
        </authorList>
    </citation>
    <scope>NUCLEOTIDE SEQUENCE [LARGE SCALE GENOMIC DNA]</scope>
    <source>
        <strain evidence="2 3">DSM 18170</strain>
    </source>
</reference>
<evidence type="ECO:0000313" key="2">
    <source>
        <dbReference type="EMBL" id="ADY35733.1"/>
    </source>
</evidence>
<feature type="domain" description="Double-GTPase 2" evidence="1">
    <location>
        <begin position="59"/>
        <end position="257"/>
    </location>
</feature>
<dbReference type="InterPro" id="IPR027417">
    <property type="entry name" value="P-loop_NTPase"/>
</dbReference>
<dbReference type="EMBL" id="CP002530">
    <property type="protein sequence ID" value="ADY35733.1"/>
    <property type="molecule type" value="Genomic_DNA"/>
</dbReference>
<gene>
    <name evidence="2" type="ordered locus">Bacsa_1146</name>
</gene>